<proteinExistence type="predicted"/>
<dbReference type="STRING" id="448385.sce1951"/>
<reference evidence="2 3" key="1">
    <citation type="journal article" date="2007" name="Nat. Biotechnol.">
        <title>Complete genome sequence of the myxobacterium Sorangium cellulosum.</title>
        <authorList>
            <person name="Schneiker S."/>
            <person name="Perlova O."/>
            <person name="Kaiser O."/>
            <person name="Gerth K."/>
            <person name="Alici A."/>
            <person name="Altmeyer M.O."/>
            <person name="Bartels D."/>
            <person name="Bekel T."/>
            <person name="Beyer S."/>
            <person name="Bode E."/>
            <person name="Bode H.B."/>
            <person name="Bolten C.J."/>
            <person name="Choudhuri J.V."/>
            <person name="Doss S."/>
            <person name="Elnakady Y.A."/>
            <person name="Frank B."/>
            <person name="Gaigalat L."/>
            <person name="Goesmann A."/>
            <person name="Groeger C."/>
            <person name="Gross F."/>
            <person name="Jelsbak L."/>
            <person name="Jelsbak L."/>
            <person name="Kalinowski J."/>
            <person name="Kegler C."/>
            <person name="Knauber T."/>
            <person name="Konietzny S."/>
            <person name="Kopp M."/>
            <person name="Krause L."/>
            <person name="Krug D."/>
            <person name="Linke B."/>
            <person name="Mahmud T."/>
            <person name="Martinez-Arias R."/>
            <person name="McHardy A.C."/>
            <person name="Merai M."/>
            <person name="Meyer F."/>
            <person name="Mormann S."/>
            <person name="Munoz-Dorado J."/>
            <person name="Perez J."/>
            <person name="Pradella S."/>
            <person name="Rachid S."/>
            <person name="Raddatz G."/>
            <person name="Rosenau F."/>
            <person name="Rueckert C."/>
            <person name="Sasse F."/>
            <person name="Scharfe M."/>
            <person name="Schuster S.C."/>
            <person name="Suen G."/>
            <person name="Treuner-Lange A."/>
            <person name="Velicer G.J."/>
            <person name="Vorholter F.-J."/>
            <person name="Weissman K.J."/>
            <person name="Welch R.D."/>
            <person name="Wenzel S.C."/>
            <person name="Whitworth D.E."/>
            <person name="Wilhelm S."/>
            <person name="Wittmann C."/>
            <person name="Bloecker H."/>
            <person name="Puehler A."/>
            <person name="Mueller R."/>
        </authorList>
    </citation>
    <scope>NUCLEOTIDE SEQUENCE [LARGE SCALE GENOMIC DNA]</scope>
    <source>
        <strain evidence="3">So ce56</strain>
    </source>
</reference>
<organism evidence="2 3">
    <name type="scientific">Sorangium cellulosum (strain So ce56)</name>
    <name type="common">Polyangium cellulosum (strain So ce56)</name>
    <dbReference type="NCBI Taxonomy" id="448385"/>
    <lineage>
        <taxon>Bacteria</taxon>
        <taxon>Pseudomonadati</taxon>
        <taxon>Myxococcota</taxon>
        <taxon>Polyangia</taxon>
        <taxon>Polyangiales</taxon>
        <taxon>Polyangiaceae</taxon>
        <taxon>Sorangium</taxon>
    </lineage>
</organism>
<sequence>MPASVCPTGRSGARTAITRPGIRGQGRGIRPALREDCRRLGLLVTRGRLSRRAHQRPAMENSMKNRSIGAALTCALLLTACGAEQEEPELAGSNSDPLIVAPSKRAPKVDQLYLRLASDGVGVLSLEFAPSDRKRVIEENKGAAFEMSLDAREKAVTFNDSGIKPDLKAGDGLFSAAVPIDLERLSQINSEISKLKTRTLQTFEPGSRFAAKPIEISQTSAIDIEALKKGATIRLPNLAELGPLRALGGVTTAAINPQKSLLIRSLPVIEDPARTMNPCDSIAANAPLKKWTFGYLMEQMAIGSGLTASQFVEQWLASWRTQQIVNASSGSLVLDATSAAAAASVDSMIINPWRQRSGGGALNLSIAPFRLQAILYRPDLAQSSPYLGGAAGNNGGELRFVFGLMEVRDGNRDGDARDGVDTCQPIEAAAIFEYGVPITSCAGIKDWANKWVNLSALLPGDPAYGTALEALTEQVVRNGAAPSNPNQNALNQLRTNEIDLTGIWQMREFVIRPGSGPLQQTTTKNNPREHQASFTSVPGTTPAPIDLNGTDALLTEILASMSPGYTMPEARGGVPFMGGASTYNAGTFWDHPDLETPAELEARFRFSSNTCSGCHTGETDTLFYHIRPAGPGGVPSISALLQGPLTVTDNRGLSHSFAEMDNRKQALASLANQSCSFRVGIPPFQVLRLPLLSVH</sequence>
<dbReference type="Proteomes" id="UP000002139">
    <property type="component" value="Chromosome"/>
</dbReference>
<dbReference type="HOGENOM" id="CLU_021908_0_0_7"/>
<gene>
    <name evidence="2" type="ordered locus">sce1951</name>
</gene>
<feature type="region of interest" description="Disordered" evidence="1">
    <location>
        <begin position="514"/>
        <end position="544"/>
    </location>
</feature>
<dbReference type="EMBL" id="AM746676">
    <property type="protein sequence ID" value="CAN92110.1"/>
    <property type="molecule type" value="Genomic_DNA"/>
</dbReference>
<name>A9FQ08_SORC5</name>
<dbReference type="AlphaFoldDB" id="A9FQ08"/>
<protein>
    <submittedName>
        <fullName evidence="2">Uncharacterized protein</fullName>
    </submittedName>
</protein>
<evidence type="ECO:0000313" key="2">
    <source>
        <dbReference type="EMBL" id="CAN92110.1"/>
    </source>
</evidence>
<accession>A9FQ08</accession>
<dbReference type="eggNOG" id="COG1572">
    <property type="taxonomic scope" value="Bacteria"/>
</dbReference>
<dbReference type="KEGG" id="scl:sce1951"/>
<keyword evidence="3" id="KW-1185">Reference proteome</keyword>
<evidence type="ECO:0000256" key="1">
    <source>
        <dbReference type="SAM" id="MobiDB-lite"/>
    </source>
</evidence>
<evidence type="ECO:0000313" key="3">
    <source>
        <dbReference type="Proteomes" id="UP000002139"/>
    </source>
</evidence>